<dbReference type="RefSeq" id="WP_091336810.1">
    <property type="nucleotide sequence ID" value="NZ_FNYC01000012.1"/>
</dbReference>
<dbReference type="STRING" id="529704.SAMN02927913_2193"/>
<dbReference type="GO" id="GO:0003677">
    <property type="term" value="F:DNA binding"/>
    <property type="evidence" value="ECO:0007669"/>
    <property type="project" value="InterPro"/>
</dbReference>
<reference evidence="6 7" key="1">
    <citation type="submission" date="2016-10" db="EMBL/GenBank/DDBJ databases">
        <authorList>
            <person name="de Groot N.N."/>
        </authorList>
    </citation>
    <scope>NUCLEOTIDE SEQUENCE [LARGE SCALE GENOMIC DNA]</scope>
    <source>
        <strain evidence="6 7">DSM 26515</strain>
    </source>
</reference>
<gene>
    <name evidence="6" type="ORF">SAMN04487997_0197</name>
</gene>
<dbReference type="InterPro" id="IPR001091">
    <property type="entry name" value="RM_Methyltransferase"/>
</dbReference>
<keyword evidence="2 6" id="KW-0489">Methyltransferase</keyword>
<protein>
    <recommendedName>
        <fullName evidence="4">Methyltransferase</fullName>
        <ecNumber evidence="4">2.1.1.-</ecNumber>
    </recommendedName>
</protein>
<evidence type="ECO:0000256" key="3">
    <source>
        <dbReference type="ARBA" id="ARBA00022679"/>
    </source>
</evidence>
<comment type="similarity">
    <text evidence="1 4">Belongs to the N(4)/N(6)-methyltransferase family.</text>
</comment>
<dbReference type="OrthoDB" id="5934125at2"/>
<accession>A0A1H6ZPV1</accession>
<keyword evidence="3 6" id="KW-0808">Transferase</keyword>
<dbReference type="Pfam" id="PF01555">
    <property type="entry name" value="N6_N4_Mtase"/>
    <property type="match status" value="1"/>
</dbReference>
<organism evidence="6 7">
    <name type="scientific">Frateuria terrea</name>
    <dbReference type="NCBI Taxonomy" id="529704"/>
    <lineage>
        <taxon>Bacteria</taxon>
        <taxon>Pseudomonadati</taxon>
        <taxon>Pseudomonadota</taxon>
        <taxon>Gammaproteobacteria</taxon>
        <taxon>Lysobacterales</taxon>
        <taxon>Rhodanobacteraceae</taxon>
        <taxon>Frateuria</taxon>
    </lineage>
</organism>
<dbReference type="PANTHER" id="PTHR13370">
    <property type="entry name" value="RNA METHYLASE-RELATED"/>
    <property type="match status" value="1"/>
</dbReference>
<evidence type="ECO:0000256" key="4">
    <source>
        <dbReference type="RuleBase" id="RU362026"/>
    </source>
</evidence>
<dbReference type="EC" id="2.1.1.-" evidence="4"/>
<proteinExistence type="inferred from homology"/>
<evidence type="ECO:0000259" key="5">
    <source>
        <dbReference type="Pfam" id="PF01555"/>
    </source>
</evidence>
<evidence type="ECO:0000256" key="2">
    <source>
        <dbReference type="ARBA" id="ARBA00022603"/>
    </source>
</evidence>
<evidence type="ECO:0000256" key="1">
    <source>
        <dbReference type="ARBA" id="ARBA00006594"/>
    </source>
</evidence>
<keyword evidence="7" id="KW-1185">Reference proteome</keyword>
<name>A0A1H6ZPV1_9GAMM</name>
<dbReference type="InterPro" id="IPR002052">
    <property type="entry name" value="DNA_methylase_N6_adenine_CS"/>
</dbReference>
<feature type="domain" description="DNA methylase N-4/N-6" evidence="5">
    <location>
        <begin position="110"/>
        <end position="199"/>
    </location>
</feature>
<dbReference type="GO" id="GO:0032259">
    <property type="term" value="P:methylation"/>
    <property type="evidence" value="ECO:0007669"/>
    <property type="project" value="UniProtKB-KW"/>
</dbReference>
<dbReference type="GO" id="GO:0009007">
    <property type="term" value="F:site-specific DNA-methyltransferase (adenine-specific) activity"/>
    <property type="evidence" value="ECO:0007669"/>
    <property type="project" value="TreeGrafter"/>
</dbReference>
<dbReference type="GO" id="GO:0005737">
    <property type="term" value="C:cytoplasm"/>
    <property type="evidence" value="ECO:0007669"/>
    <property type="project" value="TreeGrafter"/>
</dbReference>
<dbReference type="SUPFAM" id="SSF53335">
    <property type="entry name" value="S-adenosyl-L-methionine-dependent methyltransferases"/>
    <property type="match status" value="1"/>
</dbReference>
<dbReference type="PANTHER" id="PTHR13370:SF3">
    <property type="entry name" value="TRNA (GUANINE(10)-N2)-METHYLTRANSFERASE HOMOLOG"/>
    <property type="match status" value="1"/>
</dbReference>
<dbReference type="Proteomes" id="UP000199420">
    <property type="component" value="Unassembled WGS sequence"/>
</dbReference>
<sequence length="214" mass="24089">MSNPVIIGNATLYLGDCREILPTLPKVDAVITDPPYGMSFRSNFRAEQHARIANDDDVGLLVWACSIPATHSRYVFCRWDNLRDGVPHPKSCVTWVKNNWSMGDLEHEHARQTEIAMFWPGPDHSWPGKRPTDVVRAPRTGNGDHPTEKPVYLMEQFIGWTRGVVVDPFMGSGTTGVACVNLGREFVGIEIEPKYFDIACRRIEDAQRQGRLIA</sequence>
<dbReference type="EMBL" id="FNYC01000012">
    <property type="protein sequence ID" value="SEJ55411.1"/>
    <property type="molecule type" value="Genomic_DNA"/>
</dbReference>
<dbReference type="GO" id="GO:0008170">
    <property type="term" value="F:N-methyltransferase activity"/>
    <property type="evidence" value="ECO:0007669"/>
    <property type="project" value="InterPro"/>
</dbReference>
<evidence type="ECO:0000313" key="6">
    <source>
        <dbReference type="EMBL" id="SEJ55411.1"/>
    </source>
</evidence>
<dbReference type="InterPro" id="IPR002941">
    <property type="entry name" value="DNA_methylase_N4/N6"/>
</dbReference>
<dbReference type="PRINTS" id="PR00508">
    <property type="entry name" value="S21N4MTFRASE"/>
</dbReference>
<dbReference type="PROSITE" id="PS00092">
    <property type="entry name" value="N6_MTASE"/>
    <property type="match status" value="1"/>
</dbReference>
<dbReference type="Gene3D" id="3.40.50.150">
    <property type="entry name" value="Vaccinia Virus protein VP39"/>
    <property type="match status" value="1"/>
</dbReference>
<dbReference type="AlphaFoldDB" id="A0A1H6ZPV1"/>
<evidence type="ECO:0000313" key="7">
    <source>
        <dbReference type="Proteomes" id="UP000199420"/>
    </source>
</evidence>
<dbReference type="InterPro" id="IPR029063">
    <property type="entry name" value="SAM-dependent_MTases_sf"/>
</dbReference>